<gene>
    <name evidence="1" type="ORF">UC3_03211</name>
</gene>
<accession>R3W2H9</accession>
<dbReference type="HOGENOM" id="CLU_176138_2_0_9"/>
<dbReference type="RefSeq" id="WP_010769842.1">
    <property type="nucleotide sequence ID" value="NZ_ASWE01000001.1"/>
</dbReference>
<reference evidence="1 2" key="1">
    <citation type="submission" date="2013-02" db="EMBL/GenBank/DDBJ databases">
        <title>The Genome Sequence of Enterococcus phoeniculicola BAA-412.</title>
        <authorList>
            <consortium name="The Broad Institute Genome Sequencing Platform"/>
            <consortium name="The Broad Institute Genome Sequencing Center for Infectious Disease"/>
            <person name="Earl A.M."/>
            <person name="Gilmore M.S."/>
            <person name="Lebreton F."/>
            <person name="Walker B."/>
            <person name="Young S.K."/>
            <person name="Zeng Q."/>
            <person name="Gargeya S."/>
            <person name="Fitzgerald M."/>
            <person name="Haas B."/>
            <person name="Abouelleil A."/>
            <person name="Alvarado L."/>
            <person name="Arachchi H.M."/>
            <person name="Berlin A.M."/>
            <person name="Chapman S.B."/>
            <person name="Dewar J."/>
            <person name="Goldberg J."/>
            <person name="Griggs A."/>
            <person name="Gujja S."/>
            <person name="Hansen M."/>
            <person name="Howarth C."/>
            <person name="Imamovic A."/>
            <person name="Larimer J."/>
            <person name="McCowan C."/>
            <person name="Murphy C."/>
            <person name="Neiman D."/>
            <person name="Pearson M."/>
            <person name="Priest M."/>
            <person name="Roberts A."/>
            <person name="Saif S."/>
            <person name="Shea T."/>
            <person name="Sisk P."/>
            <person name="Sykes S."/>
            <person name="Wortman J."/>
            <person name="Nusbaum C."/>
            <person name="Birren B."/>
        </authorList>
    </citation>
    <scope>NUCLEOTIDE SEQUENCE [LARGE SCALE GENOMIC DNA]</scope>
    <source>
        <strain evidence="1 2">ATCC BAA-412</strain>
    </source>
</reference>
<name>R3W2H9_9ENTE</name>
<evidence type="ECO:0000313" key="1">
    <source>
        <dbReference type="EMBL" id="EOL41646.1"/>
    </source>
</evidence>
<dbReference type="OrthoDB" id="2186390at2"/>
<sequence>MFEEFSNQLKNRRLEKRQKLRERNVRLRAKGKDPLKGWNTMVDTGLGGLNKGGPVANGLVDITGQNLGTVNLFSDEQKKVAKEVVKRNDNKQDIDK</sequence>
<dbReference type="PATRIC" id="fig|1158610.3.peg.3199"/>
<proteinExistence type="predicted"/>
<dbReference type="eggNOG" id="ENOG50307WI">
    <property type="taxonomic scope" value="Bacteria"/>
</dbReference>
<organism evidence="1 2">
    <name type="scientific">Enterococcus phoeniculicola ATCC BAA-412</name>
    <dbReference type="NCBI Taxonomy" id="1158610"/>
    <lineage>
        <taxon>Bacteria</taxon>
        <taxon>Bacillati</taxon>
        <taxon>Bacillota</taxon>
        <taxon>Bacilli</taxon>
        <taxon>Lactobacillales</taxon>
        <taxon>Enterococcaceae</taxon>
        <taxon>Enterococcus</taxon>
    </lineage>
</organism>
<keyword evidence="2" id="KW-1185">Reference proteome</keyword>
<evidence type="ECO:0000313" key="2">
    <source>
        <dbReference type="Proteomes" id="UP000013785"/>
    </source>
</evidence>
<protein>
    <submittedName>
        <fullName evidence="1">Uncharacterized protein</fullName>
    </submittedName>
</protein>
<dbReference type="EMBL" id="AJAT01000018">
    <property type="protein sequence ID" value="EOL41646.1"/>
    <property type="molecule type" value="Genomic_DNA"/>
</dbReference>
<dbReference type="Proteomes" id="UP000013785">
    <property type="component" value="Unassembled WGS sequence"/>
</dbReference>
<dbReference type="AlphaFoldDB" id="R3W2H9"/>
<comment type="caution">
    <text evidence="1">The sequence shown here is derived from an EMBL/GenBank/DDBJ whole genome shotgun (WGS) entry which is preliminary data.</text>
</comment>